<comment type="caution">
    <text evidence="7">The sequence shown here is derived from an EMBL/GenBank/DDBJ whole genome shotgun (WGS) entry which is preliminary data.</text>
</comment>
<dbReference type="PROSITE" id="PS50835">
    <property type="entry name" value="IG_LIKE"/>
    <property type="match status" value="2"/>
</dbReference>
<feature type="region of interest" description="Disordered" evidence="3">
    <location>
        <begin position="726"/>
        <end position="913"/>
    </location>
</feature>
<keyword evidence="4" id="KW-0812">Transmembrane</keyword>
<dbReference type="InterPro" id="IPR013783">
    <property type="entry name" value="Ig-like_fold"/>
</dbReference>
<evidence type="ECO:0000256" key="1">
    <source>
        <dbReference type="ARBA" id="ARBA00022737"/>
    </source>
</evidence>
<dbReference type="InterPro" id="IPR003961">
    <property type="entry name" value="FN3_dom"/>
</dbReference>
<keyword evidence="2" id="KW-1015">Disulfide bond</keyword>
<feature type="compositionally biased region" description="Basic and acidic residues" evidence="3">
    <location>
        <begin position="808"/>
        <end position="822"/>
    </location>
</feature>
<dbReference type="GO" id="GO:0016020">
    <property type="term" value="C:membrane"/>
    <property type="evidence" value="ECO:0007669"/>
    <property type="project" value="UniProtKB-SubCell"/>
</dbReference>
<proteinExistence type="predicted"/>
<dbReference type="PANTHER" id="PTHR44170:SF6">
    <property type="entry name" value="CONTACTIN"/>
    <property type="match status" value="1"/>
</dbReference>
<accession>A0AAD9N4P5</accession>
<dbReference type="AlphaFoldDB" id="A0AAD9N4P5"/>
<keyword evidence="1" id="KW-0677">Repeat</keyword>
<evidence type="ECO:0000259" key="5">
    <source>
        <dbReference type="PROSITE" id="PS50835"/>
    </source>
</evidence>
<keyword evidence="4" id="KW-1133">Transmembrane helix</keyword>
<dbReference type="InterPro" id="IPR036179">
    <property type="entry name" value="Ig-like_dom_sf"/>
</dbReference>
<feature type="compositionally biased region" description="Low complexity" evidence="3">
    <location>
        <begin position="884"/>
        <end position="897"/>
    </location>
</feature>
<evidence type="ECO:0000313" key="8">
    <source>
        <dbReference type="Proteomes" id="UP001208570"/>
    </source>
</evidence>
<dbReference type="InterPro" id="IPR036116">
    <property type="entry name" value="FN3_sf"/>
</dbReference>
<dbReference type="Gene3D" id="2.60.40.10">
    <property type="entry name" value="Immunoglobulins"/>
    <property type="match status" value="4"/>
</dbReference>
<dbReference type="PROSITE" id="PS50853">
    <property type="entry name" value="FN3"/>
    <property type="match status" value="2"/>
</dbReference>
<dbReference type="EMBL" id="JAODUP010000242">
    <property type="protein sequence ID" value="KAK2155333.1"/>
    <property type="molecule type" value="Genomic_DNA"/>
</dbReference>
<sequence length="962" mass="106956">MKEIITKSPDKSCDLDSLSTCLLKNYDDQHMPLITTITNRRSCSFAIEACIDRMNSKMLKLNKNKTEFIVFSPNGHLKKIENLHIKVGSGYINSSVYSPVFTIRPGDISGNASSPLQPLLSKDEGFYGCIAENSMGNITANIFINVQVPPVIIMVNTPTTGDVGMTTTLLCQTEGDPPPELIWRSPRGPPVIISVDGYIEGSARVLVCHAKGTPYPEIRYYWGDLAINPLFPPRGHSINPDGPSLRIQRDIIDSVAYKCRATNPFGTDMREFTVPSAPYGIALLGVGSTKVMLTWFPPKLIGGLLELNYTIEYIRLIPNTNIQVVSQQGAIQKVPYILENLEAFTTYSFRVAAYNILGMSSYTKIVSTKTQEDAPDPVKDLYLKFAGEIVHVTWNPPAKMNGNISNIEYSVVASDAVSGNIYDKVTVKNGQPLETFLTNPKMYGQRIIVSLTAINVGIGLASNPVTEQFTVKHKVPFVAPFLTHAASNGPYSIKVQWTYPEFEGRDISGFYIQIIDDDQNIKKNEIRVNGYEVRQFMIQDLDERTKYAVSVAAFSQEGKGPYSGEKLVITGYEILSQIPYLKSQKLSISGTKLAIILGSISGILLFLVILLLIWQWARLNRQVRDKMIDDAYRTKPRPYPQTFNKPGPRPFTDVAVQTGKEREKTQIKVPAYPVSGYRTPEKKKSAFYKPRRRLYGPGRSFVYKVSPRDPEPVMGFSEIEVYPSTSAEPKATGQRPPGHPAHPRNGQRHQGQPVRPPSTYRPGVHQPKLTAVQENVANQKAQRRPASSPADVRASRVRSPPKKSQPLPEHRPEQKPQGKGHIDGGQQRNPPGLSRLHEGHPLPNEGVTKPINKPFNSIVEGRQPSDEPIYAVPRKDHRTPTSPIPQQQPAELQLPLLDKTDNPESGYSSPVFPELLLDNNSRILPNVTRKGKHGGRSHAKNLNGPPFLSESDLWTPQVNKTT</sequence>
<evidence type="ECO:0000256" key="4">
    <source>
        <dbReference type="SAM" id="Phobius"/>
    </source>
</evidence>
<evidence type="ECO:0000256" key="2">
    <source>
        <dbReference type="ARBA" id="ARBA00023157"/>
    </source>
</evidence>
<feature type="domain" description="Fibronectin type-III" evidence="6">
    <location>
        <begin position="277"/>
        <end position="373"/>
    </location>
</feature>
<dbReference type="CDD" id="cd00063">
    <property type="entry name" value="FN3"/>
    <property type="match status" value="2"/>
</dbReference>
<keyword evidence="8" id="KW-1185">Reference proteome</keyword>
<dbReference type="SMART" id="SM00060">
    <property type="entry name" value="FN3"/>
    <property type="match status" value="3"/>
</dbReference>
<evidence type="ECO:0000256" key="3">
    <source>
        <dbReference type="SAM" id="MobiDB-lite"/>
    </source>
</evidence>
<gene>
    <name evidence="7" type="ORF">LSH36_242g01029</name>
</gene>
<feature type="domain" description="Ig-like" evidence="5">
    <location>
        <begin position="189"/>
        <end position="273"/>
    </location>
</feature>
<feature type="domain" description="Fibronectin type-III" evidence="6">
    <location>
        <begin position="479"/>
        <end position="573"/>
    </location>
</feature>
<feature type="domain" description="Ig-like" evidence="5">
    <location>
        <begin position="149"/>
        <end position="183"/>
    </location>
</feature>
<dbReference type="Pfam" id="PF00041">
    <property type="entry name" value="fn3"/>
    <property type="match status" value="2"/>
</dbReference>
<protein>
    <submittedName>
        <fullName evidence="7">Uncharacterized protein</fullName>
    </submittedName>
</protein>
<dbReference type="GO" id="GO:0098609">
    <property type="term" value="P:cell-cell adhesion"/>
    <property type="evidence" value="ECO:0007669"/>
    <property type="project" value="TreeGrafter"/>
</dbReference>
<evidence type="ECO:0000259" key="6">
    <source>
        <dbReference type="PROSITE" id="PS50853"/>
    </source>
</evidence>
<name>A0AAD9N4P5_9ANNE</name>
<dbReference type="SUPFAM" id="SSF48726">
    <property type="entry name" value="Immunoglobulin"/>
    <property type="match status" value="2"/>
</dbReference>
<keyword evidence="4" id="KW-0472">Membrane</keyword>
<reference evidence="7" key="1">
    <citation type="journal article" date="2023" name="Mol. Biol. Evol.">
        <title>Third-Generation Sequencing Reveals the Adaptive Role of the Epigenome in Three Deep-Sea Polychaetes.</title>
        <authorList>
            <person name="Perez M."/>
            <person name="Aroh O."/>
            <person name="Sun Y."/>
            <person name="Lan Y."/>
            <person name="Juniper S.K."/>
            <person name="Young C.R."/>
            <person name="Angers B."/>
            <person name="Qian P.Y."/>
        </authorList>
    </citation>
    <scope>NUCLEOTIDE SEQUENCE</scope>
    <source>
        <strain evidence="7">P08H-3</strain>
    </source>
</reference>
<dbReference type="CDD" id="cd00096">
    <property type="entry name" value="Ig"/>
    <property type="match status" value="1"/>
</dbReference>
<organism evidence="7 8">
    <name type="scientific">Paralvinella palmiformis</name>
    <dbReference type="NCBI Taxonomy" id="53620"/>
    <lineage>
        <taxon>Eukaryota</taxon>
        <taxon>Metazoa</taxon>
        <taxon>Spiralia</taxon>
        <taxon>Lophotrochozoa</taxon>
        <taxon>Annelida</taxon>
        <taxon>Polychaeta</taxon>
        <taxon>Sedentaria</taxon>
        <taxon>Canalipalpata</taxon>
        <taxon>Terebellida</taxon>
        <taxon>Terebelliformia</taxon>
        <taxon>Alvinellidae</taxon>
        <taxon>Paralvinella</taxon>
    </lineage>
</organism>
<dbReference type="SUPFAM" id="SSF49265">
    <property type="entry name" value="Fibronectin type III"/>
    <property type="match status" value="2"/>
</dbReference>
<feature type="region of interest" description="Disordered" evidence="3">
    <location>
        <begin position="926"/>
        <end position="962"/>
    </location>
</feature>
<feature type="compositionally biased region" description="Polar residues" evidence="3">
    <location>
        <begin position="952"/>
        <end position="962"/>
    </location>
</feature>
<feature type="transmembrane region" description="Helical" evidence="4">
    <location>
        <begin position="593"/>
        <end position="617"/>
    </location>
</feature>
<feature type="compositionally biased region" description="Basic residues" evidence="3">
    <location>
        <begin position="929"/>
        <end position="939"/>
    </location>
</feature>
<dbReference type="Proteomes" id="UP001208570">
    <property type="component" value="Unassembled WGS sequence"/>
</dbReference>
<evidence type="ECO:0000313" key="7">
    <source>
        <dbReference type="EMBL" id="KAK2155333.1"/>
    </source>
</evidence>
<dbReference type="PANTHER" id="PTHR44170">
    <property type="entry name" value="PROTEIN SIDEKICK"/>
    <property type="match status" value="1"/>
</dbReference>
<dbReference type="InterPro" id="IPR007110">
    <property type="entry name" value="Ig-like_dom"/>
</dbReference>